<gene>
    <name evidence="2" type="ORF">MtrDRAFT_AC140551g62v2</name>
</gene>
<reference evidence="2" key="2">
    <citation type="submission" date="2007-04" db="EMBL/GenBank/DDBJ databases">
        <authorList>
            <consortium name="The International Medicago Genome Annotation Group"/>
        </authorList>
    </citation>
    <scope>NUCLEOTIDE SEQUENCE</scope>
</reference>
<dbReference type="CDD" id="cd06222">
    <property type="entry name" value="RNase_H_like"/>
    <property type="match status" value="1"/>
</dbReference>
<keyword evidence="2" id="KW-0808">Transferase</keyword>
<dbReference type="Pfam" id="PF13456">
    <property type="entry name" value="RVT_3"/>
    <property type="match status" value="1"/>
</dbReference>
<dbReference type="AlphaFoldDB" id="A4PSE9"/>
<dbReference type="InterPro" id="IPR036397">
    <property type="entry name" value="RNaseH_sf"/>
</dbReference>
<dbReference type="PANTHER" id="PTHR47074:SF54">
    <property type="entry name" value="RNASE H TYPE-1 DOMAIN-CONTAINING PROTEIN"/>
    <property type="match status" value="1"/>
</dbReference>
<protein>
    <submittedName>
        <fullName evidence="2">Polynucleotidyl transferase, Ribonuclease H fold</fullName>
    </submittedName>
</protein>
<dbReference type="InterPro" id="IPR012337">
    <property type="entry name" value="RNaseH-like_sf"/>
</dbReference>
<dbReference type="GO" id="GO:0016740">
    <property type="term" value="F:transferase activity"/>
    <property type="evidence" value="ECO:0007669"/>
    <property type="project" value="UniProtKB-KW"/>
</dbReference>
<dbReference type="GO" id="GO:0004523">
    <property type="term" value="F:RNA-DNA hybrid ribonuclease activity"/>
    <property type="evidence" value="ECO:0007669"/>
    <property type="project" value="InterPro"/>
</dbReference>
<evidence type="ECO:0000259" key="1">
    <source>
        <dbReference type="Pfam" id="PF13456"/>
    </source>
</evidence>
<organism evidence="2">
    <name type="scientific">Medicago truncatula</name>
    <name type="common">Barrel medic</name>
    <name type="synonym">Medicago tribuloides</name>
    <dbReference type="NCBI Taxonomy" id="3880"/>
    <lineage>
        <taxon>Eukaryota</taxon>
        <taxon>Viridiplantae</taxon>
        <taxon>Streptophyta</taxon>
        <taxon>Embryophyta</taxon>
        <taxon>Tracheophyta</taxon>
        <taxon>Spermatophyta</taxon>
        <taxon>Magnoliopsida</taxon>
        <taxon>eudicotyledons</taxon>
        <taxon>Gunneridae</taxon>
        <taxon>Pentapetalae</taxon>
        <taxon>rosids</taxon>
        <taxon>fabids</taxon>
        <taxon>Fabales</taxon>
        <taxon>Fabaceae</taxon>
        <taxon>Papilionoideae</taxon>
        <taxon>50 kb inversion clade</taxon>
        <taxon>NPAAA clade</taxon>
        <taxon>Hologalegina</taxon>
        <taxon>IRL clade</taxon>
        <taxon>Trifolieae</taxon>
        <taxon>Medicago</taxon>
    </lineage>
</organism>
<dbReference type="InterPro" id="IPR044730">
    <property type="entry name" value="RNase_H-like_dom_plant"/>
</dbReference>
<dbReference type="GO" id="GO:0003676">
    <property type="term" value="F:nucleic acid binding"/>
    <property type="evidence" value="ECO:0007669"/>
    <property type="project" value="InterPro"/>
</dbReference>
<reference evidence="2" key="1">
    <citation type="submission" date="2006-03" db="EMBL/GenBank/DDBJ databases">
        <authorList>
            <person name="Shaull S."/>
            <person name="Lin S."/>
            <person name="Dixon R."/>
            <person name="May G."/>
            <person name="Sumner L."/>
            <person name="Gonzales B."/>
            <person name="Cook D."/>
            <person name="Kim D."/>
            <person name="Roe B.A."/>
        </authorList>
    </citation>
    <scope>NUCLEOTIDE SEQUENCE</scope>
</reference>
<dbReference type="InterPro" id="IPR002156">
    <property type="entry name" value="RNaseH_domain"/>
</dbReference>
<accession>A4PSE9</accession>
<sequence>MKWQWANMTVLEGEAVALLEALHFVDANRWDRVVFESDSSTLVQALSSQDHGDSEFYAIVSSIIYQLALHSNFNVKFIWRQANMVAHTLARAACSWASHRIFYSYPSCIEHWLINDNS</sequence>
<proteinExistence type="predicted"/>
<evidence type="ECO:0000313" key="2">
    <source>
        <dbReference type="EMBL" id="ABO80474.1"/>
    </source>
</evidence>
<dbReference type="EMBL" id="AC140551">
    <property type="protein sequence ID" value="ABO80474.1"/>
    <property type="molecule type" value="Genomic_DNA"/>
</dbReference>
<name>A4PSE9_MEDTR</name>
<dbReference type="Gene3D" id="3.30.420.10">
    <property type="entry name" value="Ribonuclease H-like superfamily/Ribonuclease H"/>
    <property type="match status" value="1"/>
</dbReference>
<dbReference type="SUPFAM" id="SSF53098">
    <property type="entry name" value="Ribonuclease H-like"/>
    <property type="match status" value="1"/>
</dbReference>
<feature type="domain" description="RNase H type-1" evidence="1">
    <location>
        <begin position="7"/>
        <end position="93"/>
    </location>
</feature>
<dbReference type="InterPro" id="IPR052929">
    <property type="entry name" value="RNase_H-like_EbsB-rel"/>
</dbReference>
<dbReference type="PANTHER" id="PTHR47074">
    <property type="entry name" value="BNAC02G40300D PROTEIN"/>
    <property type="match status" value="1"/>
</dbReference>